<name>A0AA39V6H5_ACESA</name>
<gene>
    <name evidence="1" type="ORF">LWI29_005598</name>
</gene>
<organism evidence="1 2">
    <name type="scientific">Acer saccharum</name>
    <name type="common">Sugar maple</name>
    <dbReference type="NCBI Taxonomy" id="4024"/>
    <lineage>
        <taxon>Eukaryota</taxon>
        <taxon>Viridiplantae</taxon>
        <taxon>Streptophyta</taxon>
        <taxon>Embryophyta</taxon>
        <taxon>Tracheophyta</taxon>
        <taxon>Spermatophyta</taxon>
        <taxon>Magnoliopsida</taxon>
        <taxon>eudicotyledons</taxon>
        <taxon>Gunneridae</taxon>
        <taxon>Pentapetalae</taxon>
        <taxon>rosids</taxon>
        <taxon>malvids</taxon>
        <taxon>Sapindales</taxon>
        <taxon>Sapindaceae</taxon>
        <taxon>Hippocastanoideae</taxon>
        <taxon>Acereae</taxon>
        <taxon>Acer</taxon>
    </lineage>
</organism>
<sequence>MFGHLFFSSLSSGFNGEVGKKYENPSGENKDNPILVEDHIHNISSKKGQNVVDYGTRGALSRAELIEKMTHCHSLGDSVVSPEAIPCLTFTYHIPKSVTLLAPPVGHDPIALEEGDLLLPLYAFDQGL</sequence>
<reference evidence="1" key="2">
    <citation type="submission" date="2023-06" db="EMBL/GenBank/DDBJ databases">
        <authorList>
            <person name="Swenson N.G."/>
            <person name="Wegrzyn J.L."/>
            <person name="Mcevoy S.L."/>
        </authorList>
    </citation>
    <scope>NUCLEOTIDE SEQUENCE</scope>
    <source>
        <strain evidence="1">NS2018</strain>
        <tissue evidence="1">Leaf</tissue>
    </source>
</reference>
<evidence type="ECO:0000313" key="2">
    <source>
        <dbReference type="Proteomes" id="UP001168877"/>
    </source>
</evidence>
<comment type="caution">
    <text evidence="1">The sequence shown here is derived from an EMBL/GenBank/DDBJ whole genome shotgun (WGS) entry which is preliminary data.</text>
</comment>
<evidence type="ECO:0000313" key="1">
    <source>
        <dbReference type="EMBL" id="KAK0570731.1"/>
    </source>
</evidence>
<dbReference type="AlphaFoldDB" id="A0AA39V6H5"/>
<reference evidence="1" key="1">
    <citation type="journal article" date="2022" name="Plant J.">
        <title>Strategies of tolerance reflected in two North American maple genomes.</title>
        <authorList>
            <person name="McEvoy S.L."/>
            <person name="Sezen U.U."/>
            <person name="Trouern-Trend A."/>
            <person name="McMahon S.M."/>
            <person name="Schaberg P.G."/>
            <person name="Yang J."/>
            <person name="Wegrzyn J.L."/>
            <person name="Swenson N.G."/>
        </authorList>
    </citation>
    <scope>NUCLEOTIDE SEQUENCE</scope>
    <source>
        <strain evidence="1">NS2018</strain>
    </source>
</reference>
<keyword evidence="2" id="KW-1185">Reference proteome</keyword>
<dbReference type="Proteomes" id="UP001168877">
    <property type="component" value="Unassembled WGS sequence"/>
</dbReference>
<dbReference type="EMBL" id="JAUESC010000388">
    <property type="protein sequence ID" value="KAK0570731.1"/>
    <property type="molecule type" value="Genomic_DNA"/>
</dbReference>
<protein>
    <submittedName>
        <fullName evidence="1">Uncharacterized protein</fullName>
    </submittedName>
</protein>
<proteinExistence type="predicted"/>
<accession>A0AA39V6H5</accession>